<feature type="compositionally biased region" description="Polar residues" evidence="1">
    <location>
        <begin position="40"/>
        <end position="59"/>
    </location>
</feature>
<protein>
    <submittedName>
        <fullName evidence="2">Uncharacterized protein</fullName>
    </submittedName>
</protein>
<feature type="non-terminal residue" evidence="2">
    <location>
        <position position="1"/>
    </location>
</feature>
<dbReference type="AlphaFoldDB" id="A0A392TSI8"/>
<comment type="caution">
    <text evidence="2">The sequence shown here is derived from an EMBL/GenBank/DDBJ whole genome shotgun (WGS) entry which is preliminary data.</text>
</comment>
<feature type="compositionally biased region" description="Basic and acidic residues" evidence="1">
    <location>
        <begin position="1"/>
        <end position="13"/>
    </location>
</feature>
<reference evidence="2 3" key="1">
    <citation type="journal article" date="2018" name="Front. Plant Sci.">
        <title>Red Clover (Trifolium pratense) and Zigzag Clover (T. medium) - A Picture of Genomic Similarities and Differences.</title>
        <authorList>
            <person name="Dluhosova J."/>
            <person name="Istvanek J."/>
            <person name="Nedelnik J."/>
            <person name="Repkova J."/>
        </authorList>
    </citation>
    <scope>NUCLEOTIDE SEQUENCE [LARGE SCALE GENOMIC DNA]</scope>
    <source>
        <strain evidence="3">cv. 10/8</strain>
        <tissue evidence="2">Leaf</tissue>
    </source>
</reference>
<feature type="region of interest" description="Disordered" evidence="1">
    <location>
        <begin position="1"/>
        <end position="83"/>
    </location>
</feature>
<feature type="compositionally biased region" description="Polar residues" evidence="1">
    <location>
        <begin position="67"/>
        <end position="83"/>
    </location>
</feature>
<evidence type="ECO:0000256" key="1">
    <source>
        <dbReference type="SAM" id="MobiDB-lite"/>
    </source>
</evidence>
<dbReference type="EMBL" id="LXQA010644699">
    <property type="protein sequence ID" value="MCI63849.1"/>
    <property type="molecule type" value="Genomic_DNA"/>
</dbReference>
<evidence type="ECO:0000313" key="2">
    <source>
        <dbReference type="EMBL" id="MCI63849.1"/>
    </source>
</evidence>
<proteinExistence type="predicted"/>
<accession>A0A392TSI8</accession>
<dbReference type="Proteomes" id="UP000265520">
    <property type="component" value="Unassembled WGS sequence"/>
</dbReference>
<evidence type="ECO:0000313" key="3">
    <source>
        <dbReference type="Proteomes" id="UP000265520"/>
    </source>
</evidence>
<feature type="compositionally biased region" description="Polar residues" evidence="1">
    <location>
        <begin position="23"/>
        <end position="33"/>
    </location>
</feature>
<name>A0A392TSI8_9FABA</name>
<keyword evidence="3" id="KW-1185">Reference proteome</keyword>
<sequence>PSESKKQLLESRVDGVTVESRIVENQSHTTSITHQRRQIKTPSHQQLSTSPPQHNLITSNHHHHPISTPTISKRPQHPSGHNT</sequence>
<organism evidence="2 3">
    <name type="scientific">Trifolium medium</name>
    <dbReference type="NCBI Taxonomy" id="97028"/>
    <lineage>
        <taxon>Eukaryota</taxon>
        <taxon>Viridiplantae</taxon>
        <taxon>Streptophyta</taxon>
        <taxon>Embryophyta</taxon>
        <taxon>Tracheophyta</taxon>
        <taxon>Spermatophyta</taxon>
        <taxon>Magnoliopsida</taxon>
        <taxon>eudicotyledons</taxon>
        <taxon>Gunneridae</taxon>
        <taxon>Pentapetalae</taxon>
        <taxon>rosids</taxon>
        <taxon>fabids</taxon>
        <taxon>Fabales</taxon>
        <taxon>Fabaceae</taxon>
        <taxon>Papilionoideae</taxon>
        <taxon>50 kb inversion clade</taxon>
        <taxon>NPAAA clade</taxon>
        <taxon>Hologalegina</taxon>
        <taxon>IRL clade</taxon>
        <taxon>Trifolieae</taxon>
        <taxon>Trifolium</taxon>
    </lineage>
</organism>